<comment type="caution">
    <text evidence="3">The sequence shown here is derived from an EMBL/GenBank/DDBJ whole genome shotgun (WGS) entry which is preliminary data.</text>
</comment>
<feature type="domain" description="Peptidase M20 dimerisation" evidence="2">
    <location>
        <begin position="188"/>
        <end position="280"/>
    </location>
</feature>
<organism evidence="3 4">
    <name type="scientific">Propioniciclava flava</name>
    <dbReference type="NCBI Taxonomy" id="2072026"/>
    <lineage>
        <taxon>Bacteria</taxon>
        <taxon>Bacillati</taxon>
        <taxon>Actinomycetota</taxon>
        <taxon>Actinomycetes</taxon>
        <taxon>Propionibacteriales</taxon>
        <taxon>Propionibacteriaceae</taxon>
        <taxon>Propioniciclava</taxon>
    </lineage>
</organism>
<dbReference type="OrthoDB" id="9777385at2"/>
<evidence type="ECO:0000259" key="2">
    <source>
        <dbReference type="Pfam" id="PF07687"/>
    </source>
</evidence>
<dbReference type="SUPFAM" id="SSF53187">
    <property type="entry name" value="Zn-dependent exopeptidases"/>
    <property type="match status" value="1"/>
</dbReference>
<evidence type="ECO:0000256" key="1">
    <source>
        <dbReference type="ARBA" id="ARBA00022801"/>
    </source>
</evidence>
<dbReference type="AlphaFoldDB" id="A0A4Q2EGF8"/>
<dbReference type="Gene3D" id="3.30.70.360">
    <property type="match status" value="1"/>
</dbReference>
<dbReference type="Proteomes" id="UP000290624">
    <property type="component" value="Unassembled WGS sequence"/>
</dbReference>
<dbReference type="GO" id="GO:0019877">
    <property type="term" value="P:diaminopimelate biosynthetic process"/>
    <property type="evidence" value="ECO:0007669"/>
    <property type="project" value="UniProtKB-ARBA"/>
</dbReference>
<dbReference type="InterPro" id="IPR036264">
    <property type="entry name" value="Bact_exopeptidase_dim_dom"/>
</dbReference>
<evidence type="ECO:0000313" key="4">
    <source>
        <dbReference type="Proteomes" id="UP000290624"/>
    </source>
</evidence>
<dbReference type="SUPFAM" id="SSF55031">
    <property type="entry name" value="Bacterial exopeptidase dimerisation domain"/>
    <property type="match status" value="1"/>
</dbReference>
<dbReference type="InterPro" id="IPR011650">
    <property type="entry name" value="Peptidase_M20_dimer"/>
</dbReference>
<reference evidence="3 4" key="1">
    <citation type="submission" date="2018-01" db="EMBL/GenBank/DDBJ databases">
        <title>Lactibacter flavus gen. nov., sp. nov., a novel bacterium of the family Propionibacteriaceae isolated from raw milk and dairy products.</title>
        <authorList>
            <person name="Wenning M."/>
            <person name="Breitenwieser F."/>
            <person name="Huptas C."/>
            <person name="von Neubeck M."/>
            <person name="Busse H.-J."/>
            <person name="Scherer S."/>
        </authorList>
    </citation>
    <scope>NUCLEOTIDE SEQUENCE [LARGE SCALE GENOMIC DNA]</scope>
    <source>
        <strain evidence="3 4">VG341</strain>
    </source>
</reference>
<dbReference type="Pfam" id="PF01546">
    <property type="entry name" value="Peptidase_M20"/>
    <property type="match status" value="1"/>
</dbReference>
<keyword evidence="1 3" id="KW-0378">Hydrolase</keyword>
<dbReference type="PANTHER" id="PTHR11014:SF63">
    <property type="entry name" value="METALLOPEPTIDASE, PUTATIVE (AFU_ORTHOLOGUE AFUA_6G09600)-RELATED"/>
    <property type="match status" value="1"/>
</dbReference>
<protein>
    <submittedName>
        <fullName evidence="3">Amidohydrolase</fullName>
    </submittedName>
</protein>
<dbReference type="InterPro" id="IPR017439">
    <property type="entry name" value="Amidohydrolase"/>
</dbReference>
<evidence type="ECO:0000313" key="3">
    <source>
        <dbReference type="EMBL" id="RXW32441.1"/>
    </source>
</evidence>
<dbReference type="InterPro" id="IPR002933">
    <property type="entry name" value="Peptidase_M20"/>
</dbReference>
<dbReference type="Pfam" id="PF07687">
    <property type="entry name" value="M20_dimer"/>
    <property type="match status" value="1"/>
</dbReference>
<dbReference type="Gene3D" id="3.40.630.10">
    <property type="entry name" value="Zn peptidases"/>
    <property type="match status" value="1"/>
</dbReference>
<name>A0A4Q2EGF8_9ACTN</name>
<sequence>MTEDLLAHLVAGIDAVLPEAASLRRAIHADPHLGGDESDTRDAVTAAAPWIDWLPVAETGAFGRLGPAGPAVGLRAELDALPITEATEVEWASQRRGIMHACGHDVHIAGLWALLAAIQDADAPLPVGLVPILQPREECNPPGATDVVASGLLEDENIAAMVGVHVQPAVERGVVSTGAGPVNAAFDTFQITVTGRGGHGAYPHLAVDPITTLATIIAALPETQARVINPIHSSVVSVGTIRGGTADNVIADTATCTGTMRTFHEADRAALQGAMTRLAEGLAFARGASASVAFRRGGPALVNSEPLVERTDAALTGLGIPVAGEPFRSCGSDDFSEYGDSVPSLMSFIGTGPVEGVGLHHAKFLPGRDALRLCAVTFAASYVAAADFVRF</sequence>
<keyword evidence="4" id="KW-1185">Reference proteome</keyword>
<dbReference type="FunFam" id="3.30.70.360:FF:000001">
    <property type="entry name" value="N-acetyldiaminopimelate deacetylase"/>
    <property type="match status" value="1"/>
</dbReference>
<dbReference type="GO" id="GO:0050118">
    <property type="term" value="F:N-acetyldiaminopimelate deacetylase activity"/>
    <property type="evidence" value="ECO:0007669"/>
    <property type="project" value="UniProtKB-ARBA"/>
</dbReference>
<dbReference type="RefSeq" id="WP_129458666.1">
    <property type="nucleotide sequence ID" value="NZ_PPCV01000004.1"/>
</dbReference>
<proteinExistence type="predicted"/>
<dbReference type="NCBIfam" id="TIGR01891">
    <property type="entry name" value="amidohydrolases"/>
    <property type="match status" value="1"/>
</dbReference>
<dbReference type="EMBL" id="PPCV01000004">
    <property type="protein sequence ID" value="RXW32441.1"/>
    <property type="molecule type" value="Genomic_DNA"/>
</dbReference>
<gene>
    <name evidence="3" type="ORF">C1706_07870</name>
</gene>
<dbReference type="PANTHER" id="PTHR11014">
    <property type="entry name" value="PEPTIDASE M20 FAMILY MEMBER"/>
    <property type="match status" value="1"/>
</dbReference>
<accession>A0A4Q2EGF8</accession>